<dbReference type="SUPFAM" id="SSF56024">
    <property type="entry name" value="Phospholipase D/nuclease"/>
    <property type="match status" value="2"/>
</dbReference>
<dbReference type="GO" id="GO:0005576">
    <property type="term" value="C:extracellular region"/>
    <property type="evidence" value="ECO:0007669"/>
    <property type="project" value="UniProtKB-SubCell"/>
</dbReference>
<keyword evidence="6" id="KW-0677">Repeat</keyword>
<evidence type="ECO:0000256" key="11">
    <source>
        <dbReference type="SAM" id="Phobius"/>
    </source>
</evidence>
<gene>
    <name evidence="13" type="primary">ywiE_1</name>
    <name evidence="13" type="ORF">JSE7799_02535</name>
</gene>
<keyword evidence="11" id="KW-0472">Membrane</keyword>
<dbReference type="AlphaFoldDB" id="A0A0M7BAJ0"/>
<dbReference type="InterPro" id="IPR015679">
    <property type="entry name" value="PLipase_D_fam"/>
</dbReference>
<keyword evidence="13" id="KW-0808">Transferase</keyword>
<sequence>MPTTEDQTDALLRPGTTCWRKARATRAALIVDAADYFVHLRRAMIRAERAIYLIGWDFDLRIDMVPGHSDAGGNAPDGWPNQLGAFLKAIVDRNPELRLYILKWDGAMIAEVATQAWETLSLKIASERIRFALDSHHPAGACHHQKIVVIDDGVAFCGGIDVTTGRWDTRDHSPDNEQRVDPDGSLHQPWHDVTTALEGPVAEALGDLARTRWELATGEALPVPQTGGASSWPDDLEPDIRDVEVGIARTSPRYHGTPLVNEIEELFLAAIRAARRTIYVESQYFAAGSLCEAMEARLAEPDGPEIVIVNPLSAESFLEDEAMHSVRSRMIERLRDADARRGGGRFKILHPVNAEGTSIYVHAKVFVIDDRFLKIGSSNIDNRSMGFDTECDIAIEAASEEERALIRNFTLSLVAEHLGRTSDDVRAAWQEHGSLSKAIETLGTPKGRGLHPIEPHSLDPLEQALADSRIFDPRHWPRNRVRPKVRAKHTAKRAVEPYHLEATAIGTVFLAAGAAALGIWVGRRILRRARRQPLAAPAIITDRTFRPSVPRKPEEQR</sequence>
<dbReference type="CDD" id="cd09143">
    <property type="entry name" value="PLDc_vPLD1_2_like_bac_2"/>
    <property type="match status" value="1"/>
</dbReference>
<keyword evidence="11" id="KW-0812">Transmembrane</keyword>
<keyword evidence="5" id="KW-0964">Secreted</keyword>
<evidence type="ECO:0000256" key="3">
    <source>
        <dbReference type="ARBA" id="ARBA00004613"/>
    </source>
</evidence>
<dbReference type="GO" id="GO:0009395">
    <property type="term" value="P:phospholipid catabolic process"/>
    <property type="evidence" value="ECO:0007669"/>
    <property type="project" value="TreeGrafter"/>
</dbReference>
<dbReference type="SMART" id="SM00155">
    <property type="entry name" value="PLDc"/>
    <property type="match status" value="2"/>
</dbReference>
<dbReference type="InterPro" id="IPR025202">
    <property type="entry name" value="PLD-like_dom"/>
</dbReference>
<keyword evidence="7" id="KW-0378">Hydrolase</keyword>
<evidence type="ECO:0000256" key="5">
    <source>
        <dbReference type="ARBA" id="ARBA00022525"/>
    </source>
</evidence>
<dbReference type="Proteomes" id="UP000049455">
    <property type="component" value="Unassembled WGS sequence"/>
</dbReference>
<organism evidence="13 14">
    <name type="scientific">Jannaschia seosinensis</name>
    <dbReference type="NCBI Taxonomy" id="313367"/>
    <lineage>
        <taxon>Bacteria</taxon>
        <taxon>Pseudomonadati</taxon>
        <taxon>Pseudomonadota</taxon>
        <taxon>Alphaproteobacteria</taxon>
        <taxon>Rhodobacterales</taxon>
        <taxon>Roseobacteraceae</taxon>
        <taxon>Jannaschia</taxon>
    </lineage>
</organism>
<accession>A0A0M7BAJ0</accession>
<protein>
    <recommendedName>
        <fullName evidence="4">Phospholipase D</fullName>
    </recommendedName>
    <alternativeName>
        <fullName evidence="9">Choline phosphatase</fullName>
    </alternativeName>
</protein>
<proteinExistence type="predicted"/>
<dbReference type="GO" id="GO:0005886">
    <property type="term" value="C:plasma membrane"/>
    <property type="evidence" value="ECO:0007669"/>
    <property type="project" value="TreeGrafter"/>
</dbReference>
<dbReference type="RefSeq" id="WP_055663957.1">
    <property type="nucleotide sequence ID" value="NZ_CYPR01000163.1"/>
</dbReference>
<keyword evidence="11" id="KW-1133">Transmembrane helix</keyword>
<evidence type="ECO:0000256" key="4">
    <source>
        <dbReference type="ARBA" id="ARBA00018392"/>
    </source>
</evidence>
<dbReference type="CDD" id="cd09140">
    <property type="entry name" value="PLDc_vPLD1_2_like_bac_1"/>
    <property type="match status" value="1"/>
</dbReference>
<dbReference type="GO" id="GO:0016740">
    <property type="term" value="F:transferase activity"/>
    <property type="evidence" value="ECO:0007669"/>
    <property type="project" value="UniProtKB-KW"/>
</dbReference>
<evidence type="ECO:0000313" key="14">
    <source>
        <dbReference type="Proteomes" id="UP000049455"/>
    </source>
</evidence>
<feature type="region of interest" description="Disordered" evidence="10">
    <location>
        <begin position="165"/>
        <end position="187"/>
    </location>
</feature>
<reference evidence="13 14" key="1">
    <citation type="submission" date="2015-09" db="EMBL/GenBank/DDBJ databases">
        <authorList>
            <person name="Jackson K.R."/>
            <person name="Lunt B.L."/>
            <person name="Fisher J.N.B."/>
            <person name="Gardner A.V."/>
            <person name="Bailey M.E."/>
            <person name="Deus L.M."/>
            <person name="Earl A.S."/>
            <person name="Gibby P.D."/>
            <person name="Hartmann K.A."/>
            <person name="Liu J.E."/>
            <person name="Manci A.M."/>
            <person name="Nielsen D.A."/>
            <person name="Solomon M.B."/>
            <person name="Breakwell D.P."/>
            <person name="Burnett S.H."/>
            <person name="Grose J.H."/>
        </authorList>
    </citation>
    <scope>NUCLEOTIDE SEQUENCE [LARGE SCALE GENOMIC DNA]</scope>
    <source>
        <strain evidence="13 14">CECT 7799</strain>
    </source>
</reference>
<keyword evidence="8" id="KW-0443">Lipid metabolism</keyword>
<dbReference type="OrthoDB" id="8828485at2"/>
<dbReference type="Pfam" id="PF13091">
    <property type="entry name" value="PLDc_2"/>
    <property type="match status" value="1"/>
</dbReference>
<feature type="compositionally biased region" description="Basic and acidic residues" evidence="10">
    <location>
        <begin position="167"/>
        <end position="184"/>
    </location>
</feature>
<dbReference type="PANTHER" id="PTHR18896:SF76">
    <property type="entry name" value="PHOSPHOLIPASE"/>
    <property type="match status" value="1"/>
</dbReference>
<feature type="domain" description="PLD phosphodiesterase" evidence="12">
    <location>
        <begin position="357"/>
        <end position="384"/>
    </location>
</feature>
<evidence type="ECO:0000256" key="8">
    <source>
        <dbReference type="ARBA" id="ARBA00023098"/>
    </source>
</evidence>
<evidence type="ECO:0000259" key="12">
    <source>
        <dbReference type="PROSITE" id="PS50035"/>
    </source>
</evidence>
<dbReference type="STRING" id="313367.JSE7799_02535"/>
<dbReference type="PROSITE" id="PS50035">
    <property type="entry name" value="PLD"/>
    <property type="match status" value="2"/>
</dbReference>
<comment type="function">
    <text evidence="2">Could be a virulence factor.</text>
</comment>
<evidence type="ECO:0000256" key="7">
    <source>
        <dbReference type="ARBA" id="ARBA00022801"/>
    </source>
</evidence>
<evidence type="ECO:0000256" key="1">
    <source>
        <dbReference type="ARBA" id="ARBA00000798"/>
    </source>
</evidence>
<evidence type="ECO:0000313" key="13">
    <source>
        <dbReference type="EMBL" id="CUH39807.1"/>
    </source>
</evidence>
<name>A0A0M7BAJ0_9RHOB</name>
<feature type="transmembrane region" description="Helical" evidence="11">
    <location>
        <begin position="502"/>
        <end position="522"/>
    </location>
</feature>
<feature type="domain" description="PLD phosphodiesterase" evidence="12">
    <location>
        <begin position="139"/>
        <end position="166"/>
    </location>
</feature>
<dbReference type="Gene3D" id="3.30.870.10">
    <property type="entry name" value="Endonuclease Chain A"/>
    <property type="match status" value="2"/>
</dbReference>
<evidence type="ECO:0000256" key="2">
    <source>
        <dbReference type="ARBA" id="ARBA00003145"/>
    </source>
</evidence>
<evidence type="ECO:0000256" key="6">
    <source>
        <dbReference type="ARBA" id="ARBA00022737"/>
    </source>
</evidence>
<dbReference type="GO" id="GO:0004630">
    <property type="term" value="F:phospholipase D activity"/>
    <property type="evidence" value="ECO:0007669"/>
    <property type="project" value="UniProtKB-EC"/>
</dbReference>
<evidence type="ECO:0000256" key="9">
    <source>
        <dbReference type="ARBA" id="ARBA00029594"/>
    </source>
</evidence>
<comment type="catalytic activity">
    <reaction evidence="1">
        <text>a 1,2-diacyl-sn-glycero-3-phosphocholine + H2O = a 1,2-diacyl-sn-glycero-3-phosphate + choline + H(+)</text>
        <dbReference type="Rhea" id="RHEA:14445"/>
        <dbReference type="ChEBI" id="CHEBI:15354"/>
        <dbReference type="ChEBI" id="CHEBI:15377"/>
        <dbReference type="ChEBI" id="CHEBI:15378"/>
        <dbReference type="ChEBI" id="CHEBI:57643"/>
        <dbReference type="ChEBI" id="CHEBI:58608"/>
        <dbReference type="EC" id="3.1.4.4"/>
    </reaction>
</comment>
<evidence type="ECO:0000256" key="10">
    <source>
        <dbReference type="SAM" id="MobiDB-lite"/>
    </source>
</evidence>
<dbReference type="EMBL" id="CYPR01000163">
    <property type="protein sequence ID" value="CUH39807.1"/>
    <property type="molecule type" value="Genomic_DNA"/>
</dbReference>
<dbReference type="PANTHER" id="PTHR18896">
    <property type="entry name" value="PHOSPHOLIPASE D"/>
    <property type="match status" value="1"/>
</dbReference>
<keyword evidence="14" id="KW-1185">Reference proteome</keyword>
<comment type="subcellular location">
    <subcellularLocation>
        <location evidence="3">Secreted</location>
    </subcellularLocation>
</comment>
<dbReference type="InterPro" id="IPR001736">
    <property type="entry name" value="PLipase_D/transphosphatidylase"/>
</dbReference>